<dbReference type="AlphaFoldDB" id="A0A178XKQ4"/>
<evidence type="ECO:0000313" key="1">
    <source>
        <dbReference type="EMBL" id="OAP35185.1"/>
    </source>
</evidence>
<name>A0A178XKQ4_9HYPH</name>
<dbReference type="EMBL" id="LPUX01000067">
    <property type="protein sequence ID" value="OAP35185.1"/>
    <property type="molecule type" value="Genomic_DNA"/>
</dbReference>
<accession>A0A178XKQ4</accession>
<protein>
    <submittedName>
        <fullName evidence="1">Uncharacterized protein</fullName>
    </submittedName>
</protein>
<gene>
    <name evidence="1" type="ORF">AU381_25900</name>
</gene>
<comment type="caution">
    <text evidence="1">The sequence shown here is derived from an EMBL/GenBank/DDBJ whole genome shotgun (WGS) entry which is preliminary data.</text>
</comment>
<reference evidence="1 2" key="1">
    <citation type="journal article" date="2016" name="Int. J. Syst. Evol. Microbiol.">
        <title>Ensifer glycinis sp. nov., an novel rhizobial species associated with Glycine spp.</title>
        <authorList>
            <person name="Yan H."/>
            <person name="Yan J."/>
            <person name="Sui X.H."/>
            <person name="Wang E.T."/>
            <person name="Chen W.X."/>
            <person name="Zhang X.X."/>
            <person name="Chen W.F."/>
        </authorList>
    </citation>
    <scope>NUCLEOTIDE SEQUENCE [LARGE SCALE GENOMIC DNA]</scope>
    <source>
        <strain evidence="1 2">CCBAU 23380</strain>
    </source>
</reference>
<sequence>MTMQGDKLERDILLLFKRACRQHRLDVAEHLLCALEAAQEKSADQKRLREAYLVLGQTTR</sequence>
<evidence type="ECO:0000313" key="2">
    <source>
        <dbReference type="Proteomes" id="UP000094025"/>
    </source>
</evidence>
<keyword evidence="2" id="KW-1185">Reference proteome</keyword>
<proteinExistence type="predicted"/>
<organism evidence="1 2">
    <name type="scientific">Sinorhizobium glycinis</name>
    <dbReference type="NCBI Taxonomy" id="1472378"/>
    <lineage>
        <taxon>Bacteria</taxon>
        <taxon>Pseudomonadati</taxon>
        <taxon>Pseudomonadota</taxon>
        <taxon>Alphaproteobacteria</taxon>
        <taxon>Hyphomicrobiales</taxon>
        <taxon>Rhizobiaceae</taxon>
        <taxon>Sinorhizobium/Ensifer group</taxon>
        <taxon>Sinorhizobium</taxon>
    </lineage>
</organism>
<dbReference type="Proteomes" id="UP000094025">
    <property type="component" value="Unassembled WGS sequence"/>
</dbReference>